<comment type="function">
    <text evidence="10">Allosteric enzyme that catalyzes the rate-limiting step in glycogen catabolism, the phosphorolytic cleavage of glycogen to produce glucose-1-phosphate, and plays a central role in maintaining cellular and organismal glucose homeostasis.</text>
</comment>
<dbReference type="GO" id="GO:0005737">
    <property type="term" value="C:cytoplasm"/>
    <property type="evidence" value="ECO:0007669"/>
    <property type="project" value="TreeGrafter"/>
</dbReference>
<dbReference type="GO" id="GO:0008184">
    <property type="term" value="F:glycogen phosphorylase activity"/>
    <property type="evidence" value="ECO:0007669"/>
    <property type="project" value="InterPro"/>
</dbReference>
<reference evidence="12" key="1">
    <citation type="submission" date="2022-11" db="UniProtKB">
        <authorList>
            <consortium name="WormBaseParasite"/>
        </authorList>
    </citation>
    <scope>IDENTIFICATION</scope>
</reference>
<feature type="modified residue" description="N6-(pyridoxal phosphate)lysine" evidence="9">
    <location>
        <position position="701"/>
    </location>
</feature>
<keyword evidence="5 10" id="KW-0328">Glycosyltransferase</keyword>
<evidence type="ECO:0000256" key="10">
    <source>
        <dbReference type="RuleBase" id="RU000587"/>
    </source>
</evidence>
<keyword evidence="8 10" id="KW-0119">Carbohydrate metabolism</keyword>
<dbReference type="WBParaSite" id="sdigi.contig418.g8186.t1">
    <property type="protein sequence ID" value="sdigi.contig418.g8186.t1"/>
    <property type="gene ID" value="sdigi.contig418.g8186"/>
</dbReference>
<dbReference type="GO" id="GO:0030170">
    <property type="term" value="F:pyridoxal phosphate binding"/>
    <property type="evidence" value="ECO:0007669"/>
    <property type="project" value="InterPro"/>
</dbReference>
<comment type="catalytic activity">
    <reaction evidence="10">
        <text>[(1-&gt;4)-alpha-D-glucosyl](n) + phosphate = [(1-&gt;4)-alpha-D-glucosyl](n-1) + alpha-D-glucose 1-phosphate</text>
        <dbReference type="Rhea" id="RHEA:41732"/>
        <dbReference type="Rhea" id="RHEA-COMP:9584"/>
        <dbReference type="Rhea" id="RHEA-COMP:9586"/>
        <dbReference type="ChEBI" id="CHEBI:15444"/>
        <dbReference type="ChEBI" id="CHEBI:43474"/>
        <dbReference type="ChEBI" id="CHEBI:58601"/>
        <dbReference type="EC" id="2.4.1.1"/>
    </reaction>
</comment>
<dbReference type="NCBIfam" id="TIGR02093">
    <property type="entry name" value="P_ylase"/>
    <property type="match status" value="1"/>
</dbReference>
<dbReference type="PANTHER" id="PTHR11468">
    <property type="entry name" value="GLYCOGEN PHOSPHORYLASE"/>
    <property type="match status" value="1"/>
</dbReference>
<evidence type="ECO:0000256" key="1">
    <source>
        <dbReference type="ARBA" id="ARBA00001933"/>
    </source>
</evidence>
<evidence type="ECO:0000256" key="6">
    <source>
        <dbReference type="ARBA" id="ARBA00022679"/>
    </source>
</evidence>
<evidence type="ECO:0000256" key="3">
    <source>
        <dbReference type="ARBA" id="ARBA00022553"/>
    </source>
</evidence>
<dbReference type="FunFam" id="3.40.50.2000:FF:000153">
    <property type="entry name" value="Alpha-1,4 glucan phosphorylase"/>
    <property type="match status" value="1"/>
</dbReference>
<dbReference type="SUPFAM" id="SSF53756">
    <property type="entry name" value="UDP-Glycosyltransferase/glycogen phosphorylase"/>
    <property type="match status" value="1"/>
</dbReference>
<dbReference type="FunFam" id="3.40.50.2000:FF:000149">
    <property type="entry name" value="Glycogen phosphorylase, muscle form"/>
    <property type="match status" value="1"/>
</dbReference>
<evidence type="ECO:0000256" key="8">
    <source>
        <dbReference type="ARBA" id="ARBA00023277"/>
    </source>
</evidence>
<dbReference type="InterPro" id="IPR035090">
    <property type="entry name" value="Pyridoxal_P_attach_site"/>
</dbReference>
<comment type="similarity">
    <text evidence="2 10">Belongs to the glycogen phosphorylase family.</text>
</comment>
<dbReference type="CDD" id="cd04300">
    <property type="entry name" value="GT35_Glycogen_Phosphorylase"/>
    <property type="match status" value="1"/>
</dbReference>
<proteinExistence type="inferred from homology"/>
<accession>A0A915PTH7</accession>
<keyword evidence="11" id="KW-1185">Reference proteome</keyword>
<dbReference type="PROSITE" id="PS00102">
    <property type="entry name" value="PHOSPHORYLASE"/>
    <property type="match status" value="1"/>
</dbReference>
<keyword evidence="7 9" id="KW-0663">Pyridoxal phosphate</keyword>
<sequence length="871" mass="99569">MAMLTDHDRRKQISVRGIAQVENVTNIKKSFNRHLHFSIIKDRNVATPRDYYFALANTVRDHLRVYYLSLEFYMGRTLSNTMMNIGIQAAIDEALYQLGLDVEELQEIEEDAGLGNGGLGRLAACFLDSMATLGIAAYGYGLRYEYGIFRQLIRDGWQIEEPDDWLRFGNPWEKSRPEYMLPINFYGKVEKDANGNSKWVNTQVMFAMPYDTPVPGYRNNVVNTLRLWSAKAENKFHLKFFNDGDYVQAVMDRNISENVTRVLYPNDNVFIGKELRLKQQYFLVAATLQDIIRRYKSSKYGCRDTVRSSLDNFHDKEDLCQCQSPALILNGLKRDDVKESKLSYSFVSFQVAIQLNDTHPSIGIPELIRLFVDIEGLPFGKAFDICVKTFAYTNHTLLPEALERWPVSLLGNLLPRHLEIIYQINQIFMDAVAAKYPGDFDRMRRMSIVEEADGFGEKRINMAHLCIVGSHVVNGVAALHSDLLKKTVFKDFYEFFPNRFQNKTNGITPRRWLLLSNPSLADVICEKIGEDWITDLDKLQDLKKFASDLGFLDSIRRVKQENKMRLAQFLSDEYNVEINPSSIFDIHVKRIHEYKRQLLNILHVITLYNRIKANPDINITPRTVIFGGKAAPGYHMAKQIIKLIGSVGDVVNNDPIVGNKLKVVFLENYRVSLAEKIIPAADLSEQISTAGTEASGTGNMKFMLNGALTIGTLDGANVEMMEEMGRENIFIFGMEVDDVAELNRKGYNPEDFINKSPELTTIVKQIETGFFTPDQPDLLTDVAMALRKWDRFMVCADYDAFIKCQQEVEVTYQNTNKWTQMALMNIASSGKFSTDRTIAEYAREIWDVVPGELKLPAPFETAEQPQQQNKK</sequence>
<dbReference type="Gene3D" id="3.40.50.2000">
    <property type="entry name" value="Glycogen Phosphorylase B"/>
    <property type="match status" value="2"/>
</dbReference>
<dbReference type="PIRSF" id="PIRSF000460">
    <property type="entry name" value="Pprylas_GlgP"/>
    <property type="match status" value="1"/>
</dbReference>
<name>A0A915PTH7_9BILA</name>
<dbReference type="PANTHER" id="PTHR11468:SF13">
    <property type="entry name" value="GLYCOGEN PHOSPHORYLASE"/>
    <property type="match status" value="1"/>
</dbReference>
<dbReference type="Pfam" id="PF00343">
    <property type="entry name" value="Phosphorylase"/>
    <property type="match status" value="2"/>
</dbReference>
<evidence type="ECO:0000256" key="4">
    <source>
        <dbReference type="ARBA" id="ARBA00022600"/>
    </source>
</evidence>
<evidence type="ECO:0000313" key="11">
    <source>
        <dbReference type="Proteomes" id="UP000887581"/>
    </source>
</evidence>
<dbReference type="FunFam" id="3.40.50.2000:FF:000005">
    <property type="entry name" value="Alpha-1,4 glucan phosphorylase"/>
    <property type="match status" value="1"/>
</dbReference>
<keyword evidence="4" id="KW-0321">Glycogen metabolism</keyword>
<keyword evidence="3" id="KW-0597">Phosphoprotein</keyword>
<dbReference type="InterPro" id="IPR000811">
    <property type="entry name" value="Glyco_trans_35"/>
</dbReference>
<evidence type="ECO:0000256" key="5">
    <source>
        <dbReference type="ARBA" id="ARBA00022676"/>
    </source>
</evidence>
<comment type="cofactor">
    <cofactor evidence="1 10">
        <name>pyridoxal 5'-phosphate</name>
        <dbReference type="ChEBI" id="CHEBI:597326"/>
    </cofactor>
</comment>
<dbReference type="Proteomes" id="UP000887581">
    <property type="component" value="Unplaced"/>
</dbReference>
<organism evidence="11 12">
    <name type="scientific">Setaria digitata</name>
    <dbReference type="NCBI Taxonomy" id="48799"/>
    <lineage>
        <taxon>Eukaryota</taxon>
        <taxon>Metazoa</taxon>
        <taxon>Ecdysozoa</taxon>
        <taxon>Nematoda</taxon>
        <taxon>Chromadorea</taxon>
        <taxon>Rhabditida</taxon>
        <taxon>Spirurina</taxon>
        <taxon>Spiruromorpha</taxon>
        <taxon>Filarioidea</taxon>
        <taxon>Setariidae</taxon>
        <taxon>Setaria</taxon>
    </lineage>
</organism>
<dbReference type="InterPro" id="IPR011833">
    <property type="entry name" value="Glycg_phsphrylas"/>
</dbReference>
<evidence type="ECO:0000313" key="12">
    <source>
        <dbReference type="WBParaSite" id="sdigi.contig418.g8186.t1"/>
    </source>
</evidence>
<evidence type="ECO:0000256" key="7">
    <source>
        <dbReference type="ARBA" id="ARBA00022898"/>
    </source>
</evidence>
<evidence type="ECO:0000256" key="9">
    <source>
        <dbReference type="PIRSR" id="PIRSR000460-1"/>
    </source>
</evidence>
<keyword evidence="6 10" id="KW-0808">Transferase</keyword>
<dbReference type="EC" id="2.4.1.1" evidence="10"/>
<dbReference type="GO" id="GO:0005980">
    <property type="term" value="P:glycogen catabolic process"/>
    <property type="evidence" value="ECO:0007669"/>
    <property type="project" value="TreeGrafter"/>
</dbReference>
<protein>
    <recommendedName>
        <fullName evidence="10">Alpha-1,4 glucan phosphorylase</fullName>
        <ecNumber evidence="10">2.4.1.1</ecNumber>
    </recommendedName>
</protein>
<evidence type="ECO:0000256" key="2">
    <source>
        <dbReference type="ARBA" id="ARBA00006047"/>
    </source>
</evidence>
<dbReference type="AlphaFoldDB" id="A0A915PTH7"/>